<sequence>MALTASQASSNWGRWSQQLPHDLAMMEAPAFMPYDSRTNTAPPMQRAMVPQYVVAPAYTAAPMTTMAAPHYQAQNAYTTYAAYQSPPPSTSVGSPFKPDFQERHHSISMGSEPEIDRIHSVRRGSRQISNARLQSPARSDSNMSVAPSVASNPTANSKTITYNETINPEHRIHFETDVDELMKAIQTKSEEDEEGAGQTLTPAHTPKADVSMDTQSPASSHHHACSTPVPESKLKKKWVCDGPNCNKRFVQKTHLDIHRRTHTGLKPYVCTKDNCGLTFSQRGNLKTHMRRHTGEKPYCCSICGKTFAQRGNVRSHEETHKGLKPFICKLDGCNKSFSQLGNMKTHQNNFHKETLKDLTSMFVKFAQIGKVPDEHRDLFEYFKEHYKNSNKGIKGRGKARTVAVRKPKVNSQHQPQHQHQHQHQHQQQQQQQLPPPMMANHFSQGPLPSSTPAYVPRNYSMFDQEHEQNAATGMLYDDEHARQMAFANRLY</sequence>
<evidence type="ECO:0000256" key="3">
    <source>
        <dbReference type="ARBA" id="ARBA00022833"/>
    </source>
</evidence>
<evidence type="ECO:0000256" key="1">
    <source>
        <dbReference type="ARBA" id="ARBA00022723"/>
    </source>
</evidence>
<keyword evidence="1" id="KW-0479">Metal-binding</keyword>
<dbReference type="InterPro" id="IPR036236">
    <property type="entry name" value="Znf_C2H2_sf"/>
</dbReference>
<evidence type="ECO:0000256" key="4">
    <source>
        <dbReference type="PROSITE-ProRule" id="PRU00042"/>
    </source>
</evidence>
<gene>
    <name evidence="7" type="primary">g3953</name>
    <name evidence="7" type="ORF">EsDP_00003953</name>
</gene>
<dbReference type="Pfam" id="PF00096">
    <property type="entry name" value="zf-C2H2"/>
    <property type="match status" value="4"/>
</dbReference>
<dbReference type="InterPro" id="IPR013087">
    <property type="entry name" value="Znf_C2H2_type"/>
</dbReference>
<reference evidence="8" key="1">
    <citation type="submission" date="2024-06" db="EMBL/GenBank/DDBJ databases">
        <title>Draft Genome Sequences of Epichloe bromicola Strains Isolated from Elymus ciliaris.</title>
        <authorList>
            <consortium name="Epichloe bromicola genome sequencing consortium"/>
            <person name="Miura A."/>
            <person name="Imano S."/>
            <person name="Ashida A."/>
            <person name="Sato I."/>
            <person name="Chiba S."/>
            <person name="Tanaka A."/>
            <person name="Camagna M."/>
            <person name="Takemoto D."/>
        </authorList>
    </citation>
    <scope>NUCLEOTIDE SEQUENCE [LARGE SCALE GENOMIC DNA]</scope>
    <source>
        <strain evidence="8">DP</strain>
    </source>
</reference>
<feature type="region of interest" description="Disordered" evidence="5">
    <location>
        <begin position="389"/>
        <end position="454"/>
    </location>
</feature>
<feature type="compositionally biased region" description="Polar residues" evidence="5">
    <location>
        <begin position="126"/>
        <end position="156"/>
    </location>
</feature>
<evidence type="ECO:0000313" key="8">
    <source>
        <dbReference type="Proteomes" id="UP001562357"/>
    </source>
</evidence>
<dbReference type="EMBL" id="BAAFGZ010000139">
    <property type="protein sequence ID" value="GAB0135622.1"/>
    <property type="molecule type" value="Genomic_DNA"/>
</dbReference>
<organism evidence="7 8">
    <name type="scientific">Epichloe bromicola</name>
    <dbReference type="NCBI Taxonomy" id="79588"/>
    <lineage>
        <taxon>Eukaryota</taxon>
        <taxon>Fungi</taxon>
        <taxon>Dikarya</taxon>
        <taxon>Ascomycota</taxon>
        <taxon>Pezizomycotina</taxon>
        <taxon>Sordariomycetes</taxon>
        <taxon>Hypocreomycetidae</taxon>
        <taxon>Hypocreales</taxon>
        <taxon>Clavicipitaceae</taxon>
        <taxon>Epichloe</taxon>
    </lineage>
</organism>
<feature type="compositionally biased region" description="Basic residues" evidence="5">
    <location>
        <begin position="393"/>
        <end position="408"/>
    </location>
</feature>
<evidence type="ECO:0000313" key="7">
    <source>
        <dbReference type="EMBL" id="GAB0135622.1"/>
    </source>
</evidence>
<feature type="domain" description="C2H2-type" evidence="6">
    <location>
        <begin position="298"/>
        <end position="325"/>
    </location>
</feature>
<dbReference type="PANTHER" id="PTHR23235:SF120">
    <property type="entry name" value="KRUPPEL-LIKE FACTOR 15"/>
    <property type="match status" value="1"/>
</dbReference>
<dbReference type="Gene3D" id="3.30.160.60">
    <property type="entry name" value="Classic Zinc Finger"/>
    <property type="match status" value="4"/>
</dbReference>
<dbReference type="Proteomes" id="UP001562357">
    <property type="component" value="Unassembled WGS sequence"/>
</dbReference>
<dbReference type="PROSITE" id="PS50157">
    <property type="entry name" value="ZINC_FINGER_C2H2_2"/>
    <property type="match status" value="4"/>
</dbReference>
<comment type="caution">
    <text evidence="7">The sequence shown here is derived from an EMBL/GenBank/DDBJ whole genome shotgun (WGS) entry which is preliminary data.</text>
</comment>
<evidence type="ECO:0000259" key="6">
    <source>
        <dbReference type="PROSITE" id="PS50157"/>
    </source>
</evidence>
<feature type="compositionally biased region" description="Polar residues" evidence="5">
    <location>
        <begin position="441"/>
        <end position="452"/>
    </location>
</feature>
<keyword evidence="8" id="KW-1185">Reference proteome</keyword>
<evidence type="ECO:0000256" key="2">
    <source>
        <dbReference type="ARBA" id="ARBA00022771"/>
    </source>
</evidence>
<keyword evidence="2 4" id="KW-0863">Zinc-finger</keyword>
<feature type="domain" description="C2H2-type" evidence="6">
    <location>
        <begin position="268"/>
        <end position="297"/>
    </location>
</feature>
<protein>
    <recommendedName>
        <fullName evidence="6">C2H2-type domain-containing protein</fullName>
    </recommendedName>
</protein>
<feature type="region of interest" description="Disordered" evidence="5">
    <location>
        <begin position="187"/>
        <end position="228"/>
    </location>
</feature>
<dbReference type="PROSITE" id="PS00028">
    <property type="entry name" value="ZINC_FINGER_C2H2_1"/>
    <property type="match status" value="4"/>
</dbReference>
<evidence type="ECO:0000256" key="5">
    <source>
        <dbReference type="SAM" id="MobiDB-lite"/>
    </source>
</evidence>
<name>A0ABQ0CQP8_9HYPO</name>
<feature type="region of interest" description="Disordered" evidence="5">
    <location>
        <begin position="122"/>
        <end position="156"/>
    </location>
</feature>
<accession>A0ABQ0CQP8</accession>
<dbReference type="PANTHER" id="PTHR23235">
    <property type="entry name" value="KRUEPPEL-LIKE TRANSCRIPTION FACTOR"/>
    <property type="match status" value="1"/>
</dbReference>
<feature type="domain" description="C2H2-type" evidence="6">
    <location>
        <begin position="326"/>
        <end position="351"/>
    </location>
</feature>
<feature type="domain" description="C2H2-type" evidence="6">
    <location>
        <begin position="238"/>
        <end position="267"/>
    </location>
</feature>
<keyword evidence="3" id="KW-0862">Zinc</keyword>
<proteinExistence type="predicted"/>
<dbReference type="SUPFAM" id="SSF57667">
    <property type="entry name" value="beta-beta-alpha zinc fingers"/>
    <property type="match status" value="2"/>
</dbReference>
<dbReference type="SMART" id="SM00355">
    <property type="entry name" value="ZnF_C2H2"/>
    <property type="match status" value="4"/>
</dbReference>